<dbReference type="PANTHER" id="PTHR45946">
    <property type="entry name" value="HOMEOBOX PROTEIN ROUGH-RELATED"/>
    <property type="match status" value="1"/>
</dbReference>
<dbReference type="AlphaFoldDB" id="H3AHV7"/>
<dbReference type="Ensembl" id="ENSLACT00000009299.1">
    <property type="protein sequence ID" value="ENSLACP00000009228.1"/>
    <property type="gene ID" value="ENSLACG00000008144.1"/>
</dbReference>
<sequence length="312" mass="35226">MINCKMNTFIEYISSGEILAFSSKFYHADHRPASLQLYSFTGENHCVGSLPIGLHSPTHHYLHHQSASTQFAPGSLEAFYEYNSPTESNFIAQGSSYDFPLGANHELDNNEGHAQYANAVYSGNESFSFNRQSDYNTFEDHCRRHDTEQYDFYPENHQNNLPSQGTGSYSSPPSTAQATANTFDWMKVKRNPPKTSKPTEFGVCSPVNTARTNFTTKQLTELEKEFHFNKYLSRTRRIEIANALHLNETQVKIWFQNRRMKQKKRGQVGLLSTSPVDAEHNSPSGENICTKADSPVPSPSAENSKDSFNSLL</sequence>
<comment type="similarity">
    <text evidence="8">Belongs to the Antp homeobox family. Labial subfamily.</text>
</comment>
<dbReference type="GeneTree" id="ENSGT00940000161892"/>
<evidence type="ECO:0000256" key="7">
    <source>
        <dbReference type="ARBA" id="ARBA00023242"/>
    </source>
</evidence>
<dbReference type="GO" id="GO:0000978">
    <property type="term" value="F:RNA polymerase II cis-regulatory region sequence-specific DNA binding"/>
    <property type="evidence" value="ECO:0007669"/>
    <property type="project" value="TreeGrafter"/>
</dbReference>
<dbReference type="FunCoup" id="H3AHV7">
    <property type="interactions" value="968"/>
</dbReference>
<dbReference type="SMART" id="SM00389">
    <property type="entry name" value="HOX"/>
    <property type="match status" value="1"/>
</dbReference>
<evidence type="ECO:0000256" key="2">
    <source>
        <dbReference type="ARBA" id="ARBA00022473"/>
    </source>
</evidence>
<reference evidence="14" key="3">
    <citation type="submission" date="2025-09" db="UniProtKB">
        <authorList>
            <consortium name="Ensembl"/>
        </authorList>
    </citation>
    <scope>IDENTIFICATION</scope>
</reference>
<keyword evidence="6" id="KW-0804">Transcription</keyword>
<evidence type="ECO:0000256" key="5">
    <source>
        <dbReference type="ARBA" id="ARBA00023155"/>
    </source>
</evidence>
<evidence type="ECO:0000256" key="3">
    <source>
        <dbReference type="ARBA" id="ARBA00023015"/>
    </source>
</evidence>
<dbReference type="GO" id="GO:0000981">
    <property type="term" value="F:DNA-binding transcription factor activity, RNA polymerase II-specific"/>
    <property type="evidence" value="ECO:0007669"/>
    <property type="project" value="InterPro"/>
</dbReference>
<evidence type="ECO:0000256" key="4">
    <source>
        <dbReference type="ARBA" id="ARBA00023125"/>
    </source>
</evidence>
<comment type="subcellular location">
    <subcellularLocation>
        <location evidence="1 10 11">Nucleus</location>
    </subcellularLocation>
</comment>
<feature type="region of interest" description="Disordered" evidence="12">
    <location>
        <begin position="155"/>
        <end position="177"/>
    </location>
</feature>
<name>H3AHV7_LATCH</name>
<dbReference type="eggNOG" id="KOG0489">
    <property type="taxonomic scope" value="Eukaryota"/>
</dbReference>
<dbReference type="InterPro" id="IPR001356">
    <property type="entry name" value="HD"/>
</dbReference>
<dbReference type="PANTHER" id="PTHR45946:SF1">
    <property type="entry name" value="HOMEOBOX PROTEIN HOX-D1"/>
    <property type="match status" value="1"/>
</dbReference>
<evidence type="ECO:0000256" key="9">
    <source>
        <dbReference type="ARBA" id="ARBA00040128"/>
    </source>
</evidence>
<dbReference type="InterPro" id="IPR046327">
    <property type="entry name" value="HXA1/B1/D1"/>
</dbReference>
<dbReference type="GO" id="GO:0005634">
    <property type="term" value="C:nucleus"/>
    <property type="evidence" value="ECO:0007669"/>
    <property type="project" value="UniProtKB-SubCell"/>
</dbReference>
<keyword evidence="7 10" id="KW-0539">Nucleus</keyword>
<evidence type="ECO:0000256" key="6">
    <source>
        <dbReference type="ARBA" id="ARBA00023163"/>
    </source>
</evidence>
<feature type="DNA-binding region" description="Homeobox" evidence="10">
    <location>
        <begin position="207"/>
        <end position="266"/>
    </location>
</feature>
<dbReference type="EMBL" id="AFYH01112993">
    <property type="status" value="NOT_ANNOTATED_CDS"/>
    <property type="molecule type" value="Genomic_DNA"/>
</dbReference>
<feature type="compositionally biased region" description="Polar residues" evidence="12">
    <location>
        <begin position="156"/>
        <end position="177"/>
    </location>
</feature>
<keyword evidence="15" id="KW-1185">Reference proteome</keyword>
<dbReference type="InterPro" id="IPR017970">
    <property type="entry name" value="Homeobox_CS"/>
</dbReference>
<feature type="domain" description="Homeobox" evidence="13">
    <location>
        <begin position="205"/>
        <end position="265"/>
    </location>
</feature>
<dbReference type="InterPro" id="IPR009057">
    <property type="entry name" value="Homeodomain-like_sf"/>
</dbReference>
<dbReference type="PROSITE" id="PS50071">
    <property type="entry name" value="HOMEOBOX_2"/>
    <property type="match status" value="1"/>
</dbReference>
<evidence type="ECO:0000313" key="15">
    <source>
        <dbReference type="Proteomes" id="UP000008672"/>
    </source>
</evidence>
<dbReference type="SUPFAM" id="SSF46689">
    <property type="entry name" value="Homeodomain-like"/>
    <property type="match status" value="1"/>
</dbReference>
<evidence type="ECO:0000256" key="10">
    <source>
        <dbReference type="PROSITE-ProRule" id="PRU00108"/>
    </source>
</evidence>
<dbReference type="Gene3D" id="1.10.10.60">
    <property type="entry name" value="Homeodomain-like"/>
    <property type="match status" value="1"/>
</dbReference>
<dbReference type="Proteomes" id="UP000008672">
    <property type="component" value="Unassembled WGS sequence"/>
</dbReference>
<dbReference type="CDD" id="cd00086">
    <property type="entry name" value="homeodomain"/>
    <property type="match status" value="1"/>
</dbReference>
<dbReference type="PROSITE" id="PS00027">
    <property type="entry name" value="HOMEOBOX_1"/>
    <property type="match status" value="1"/>
</dbReference>
<feature type="compositionally biased region" description="Polar residues" evidence="12">
    <location>
        <begin position="300"/>
        <end position="312"/>
    </location>
</feature>
<protein>
    <recommendedName>
        <fullName evidence="9">Homeobox protein Hox-D1</fullName>
    </recommendedName>
</protein>
<organism evidence="14 15">
    <name type="scientific">Latimeria chalumnae</name>
    <name type="common">Coelacanth</name>
    <dbReference type="NCBI Taxonomy" id="7897"/>
    <lineage>
        <taxon>Eukaryota</taxon>
        <taxon>Metazoa</taxon>
        <taxon>Chordata</taxon>
        <taxon>Craniata</taxon>
        <taxon>Vertebrata</taxon>
        <taxon>Euteleostomi</taxon>
        <taxon>Coelacanthiformes</taxon>
        <taxon>Coelacanthidae</taxon>
        <taxon>Latimeria</taxon>
    </lineage>
</organism>
<reference evidence="14" key="2">
    <citation type="submission" date="2025-08" db="UniProtKB">
        <authorList>
            <consortium name="Ensembl"/>
        </authorList>
    </citation>
    <scope>IDENTIFICATION</scope>
</reference>
<evidence type="ECO:0000256" key="11">
    <source>
        <dbReference type="RuleBase" id="RU000682"/>
    </source>
</evidence>
<gene>
    <name evidence="14" type="primary">HOXD1</name>
</gene>
<dbReference type="PRINTS" id="PR00024">
    <property type="entry name" value="HOMEOBOX"/>
</dbReference>
<dbReference type="OMA" id="NTFEWMK"/>
<evidence type="ECO:0000256" key="12">
    <source>
        <dbReference type="SAM" id="MobiDB-lite"/>
    </source>
</evidence>
<keyword evidence="4 10" id="KW-0238">DNA-binding</keyword>
<reference evidence="15" key="1">
    <citation type="submission" date="2011-08" db="EMBL/GenBank/DDBJ databases">
        <title>The draft genome of Latimeria chalumnae.</title>
        <authorList>
            <person name="Di Palma F."/>
            <person name="Alfoldi J."/>
            <person name="Johnson J."/>
            <person name="Berlin A."/>
            <person name="Gnerre S."/>
            <person name="Jaffe D."/>
            <person name="MacCallum I."/>
            <person name="Young S."/>
            <person name="Walker B.J."/>
            <person name="Lander E."/>
            <person name="Lindblad-Toh K."/>
        </authorList>
    </citation>
    <scope>NUCLEOTIDE SEQUENCE [LARGE SCALE GENOMIC DNA]</scope>
    <source>
        <strain evidence="15">Wild caught</strain>
    </source>
</reference>
<evidence type="ECO:0000313" key="14">
    <source>
        <dbReference type="Ensembl" id="ENSLACP00000009228.1"/>
    </source>
</evidence>
<dbReference type="HOGENOM" id="CLU_058839_0_0_1"/>
<keyword evidence="2" id="KW-0217">Developmental protein</keyword>
<dbReference type="Bgee" id="ENSLACG00000008144">
    <property type="expression patterns" value="Expressed in pectoral fin"/>
</dbReference>
<feature type="region of interest" description="Disordered" evidence="12">
    <location>
        <begin position="265"/>
        <end position="312"/>
    </location>
</feature>
<evidence type="ECO:0000256" key="1">
    <source>
        <dbReference type="ARBA" id="ARBA00004123"/>
    </source>
</evidence>
<evidence type="ECO:0000259" key="13">
    <source>
        <dbReference type="PROSITE" id="PS50071"/>
    </source>
</evidence>
<dbReference type="STRING" id="7897.ENSLACP00000009228"/>
<dbReference type="Pfam" id="PF00046">
    <property type="entry name" value="Homeodomain"/>
    <property type="match status" value="1"/>
</dbReference>
<evidence type="ECO:0000256" key="8">
    <source>
        <dbReference type="ARBA" id="ARBA00029448"/>
    </source>
</evidence>
<dbReference type="InParanoid" id="H3AHV7"/>
<proteinExistence type="inferred from homology"/>
<feature type="compositionally biased region" description="Polar residues" evidence="12">
    <location>
        <begin position="270"/>
        <end position="287"/>
    </location>
</feature>
<keyword evidence="3" id="KW-0805">Transcription regulation</keyword>
<accession>H3AHV7</accession>
<keyword evidence="5 10" id="KW-0371">Homeobox</keyword>
<dbReference type="InterPro" id="IPR020479">
    <property type="entry name" value="HD_metazoa"/>
</dbReference>